<keyword evidence="2" id="KW-1185">Reference proteome</keyword>
<protein>
    <submittedName>
        <fullName evidence="1">Uncharacterized protein</fullName>
    </submittedName>
</protein>
<dbReference type="AlphaFoldDB" id="A0AAN9F3F2"/>
<accession>A0AAN9F3F2</accession>
<proteinExistence type="predicted"/>
<sequence length="118" mass="13066">MPQTCISLLNPHKRCFCYPSNSLSSSLLLTLLTPFPIFSTPSLHTLLPPPIFPNLFSNSPTPNSPKIPFSFFDLDSLAFSPLPTSCFMILTLCFGSFCDKVSSFQQYLSHKALICIVS</sequence>
<evidence type="ECO:0000313" key="1">
    <source>
        <dbReference type="EMBL" id="KAK7269177.1"/>
    </source>
</evidence>
<name>A0AAN9F3F2_CROPI</name>
<evidence type="ECO:0000313" key="2">
    <source>
        <dbReference type="Proteomes" id="UP001372338"/>
    </source>
</evidence>
<reference evidence="1 2" key="1">
    <citation type="submission" date="2024-01" db="EMBL/GenBank/DDBJ databases">
        <title>The genomes of 5 underutilized Papilionoideae crops provide insights into root nodulation and disease resistanc.</title>
        <authorList>
            <person name="Yuan L."/>
        </authorList>
    </citation>
    <scope>NUCLEOTIDE SEQUENCE [LARGE SCALE GENOMIC DNA]</scope>
    <source>
        <strain evidence="1">ZHUSHIDOU_FW_LH</strain>
        <tissue evidence="1">Leaf</tissue>
    </source>
</reference>
<dbReference type="Proteomes" id="UP001372338">
    <property type="component" value="Unassembled WGS sequence"/>
</dbReference>
<comment type="caution">
    <text evidence="1">The sequence shown here is derived from an EMBL/GenBank/DDBJ whole genome shotgun (WGS) entry which is preliminary data.</text>
</comment>
<gene>
    <name evidence="1" type="ORF">RIF29_21894</name>
</gene>
<organism evidence="1 2">
    <name type="scientific">Crotalaria pallida</name>
    <name type="common">Smooth rattlebox</name>
    <name type="synonym">Crotalaria striata</name>
    <dbReference type="NCBI Taxonomy" id="3830"/>
    <lineage>
        <taxon>Eukaryota</taxon>
        <taxon>Viridiplantae</taxon>
        <taxon>Streptophyta</taxon>
        <taxon>Embryophyta</taxon>
        <taxon>Tracheophyta</taxon>
        <taxon>Spermatophyta</taxon>
        <taxon>Magnoliopsida</taxon>
        <taxon>eudicotyledons</taxon>
        <taxon>Gunneridae</taxon>
        <taxon>Pentapetalae</taxon>
        <taxon>rosids</taxon>
        <taxon>fabids</taxon>
        <taxon>Fabales</taxon>
        <taxon>Fabaceae</taxon>
        <taxon>Papilionoideae</taxon>
        <taxon>50 kb inversion clade</taxon>
        <taxon>genistoids sensu lato</taxon>
        <taxon>core genistoids</taxon>
        <taxon>Crotalarieae</taxon>
        <taxon>Crotalaria</taxon>
    </lineage>
</organism>
<dbReference type="EMBL" id="JAYWIO010000004">
    <property type="protein sequence ID" value="KAK7269177.1"/>
    <property type="molecule type" value="Genomic_DNA"/>
</dbReference>